<accession>A0A212JMH6</accession>
<dbReference type="RefSeq" id="WP_135106942.1">
    <property type="nucleotide sequence ID" value="NZ_CABTJG010000003.1"/>
</dbReference>
<dbReference type="Pfam" id="PF01476">
    <property type="entry name" value="LysM"/>
    <property type="match status" value="1"/>
</dbReference>
<dbReference type="Gene3D" id="3.10.350.10">
    <property type="entry name" value="LysM domain"/>
    <property type="match status" value="1"/>
</dbReference>
<reference evidence="2" key="1">
    <citation type="submission" date="2016-04" db="EMBL/GenBank/DDBJ databases">
        <authorList>
            <person name="Evans L.H."/>
            <person name="Alamgir A."/>
            <person name="Owens N."/>
            <person name="Weber N.D."/>
            <person name="Virtaneva K."/>
            <person name="Barbian K."/>
            <person name="Babar A."/>
            <person name="Rosenke K."/>
        </authorList>
    </citation>
    <scope>NUCLEOTIDE SEQUENCE</scope>
    <source>
        <strain evidence="2">86-2</strain>
    </source>
</reference>
<dbReference type="SMART" id="SM00257">
    <property type="entry name" value="LysM"/>
    <property type="match status" value="1"/>
</dbReference>
<dbReference type="PANTHER" id="PTHR21666">
    <property type="entry name" value="PEPTIDASE-RELATED"/>
    <property type="match status" value="1"/>
</dbReference>
<dbReference type="InterPro" id="IPR016047">
    <property type="entry name" value="M23ase_b-sheet_dom"/>
</dbReference>
<name>A0A212JMH6_9BACT</name>
<feature type="domain" description="LysM" evidence="1">
    <location>
        <begin position="297"/>
        <end position="341"/>
    </location>
</feature>
<sequence>MTGISSNILTKGFKRIRLLPLVAVFFIPMTGFAQKKITEEASPDRVELKYKQRHSRQTPNSNLYADGIKIKRDLSILKEIQEERILGENEIPAEDLYGGIWNNRYVNAYRSIENIPDTFKVSLANFTMPTMGYVTSNFGPRRRRMHYGIDLKVQVGDTIYAAFDGKVRVKQYERRGYGYYLALRHPNGLETVYGHLSRFLVEEDQVVKSGDPIALGGNTGRSTGSHLHFEIRFLGNPINPIYIVDFDNKVCHKDTYTVTPNSYRKSSKGVDIRNLASSSTTRSSNDVKNKYATGSVKYHRISKGDTLGKIARMHGTTISKLCKLNNITSRATLRAGKSLRVS</sequence>
<evidence type="ECO:0000259" key="1">
    <source>
        <dbReference type="PROSITE" id="PS51782"/>
    </source>
</evidence>
<dbReference type="Gene3D" id="2.70.70.10">
    <property type="entry name" value="Glucose Permease (Domain IIA)"/>
    <property type="match status" value="1"/>
</dbReference>
<organism evidence="2">
    <name type="scientific">uncultured Dysgonomonas sp</name>
    <dbReference type="NCBI Taxonomy" id="206096"/>
    <lineage>
        <taxon>Bacteria</taxon>
        <taxon>Pseudomonadati</taxon>
        <taxon>Bacteroidota</taxon>
        <taxon>Bacteroidia</taxon>
        <taxon>Bacteroidales</taxon>
        <taxon>Dysgonomonadaceae</taxon>
        <taxon>Dysgonomonas</taxon>
        <taxon>environmental samples</taxon>
    </lineage>
</organism>
<evidence type="ECO:0000313" key="2">
    <source>
        <dbReference type="EMBL" id="SBW00611.1"/>
    </source>
</evidence>
<dbReference type="EMBL" id="FLUL01000001">
    <property type="protein sequence ID" value="SBW00611.1"/>
    <property type="molecule type" value="Genomic_DNA"/>
</dbReference>
<proteinExistence type="predicted"/>
<dbReference type="CDD" id="cd12797">
    <property type="entry name" value="M23_peptidase"/>
    <property type="match status" value="1"/>
</dbReference>
<gene>
    <name evidence="2" type="ORF">KL86DYS2_11883</name>
</gene>
<dbReference type="PANTHER" id="PTHR21666:SF270">
    <property type="entry name" value="MUREIN HYDROLASE ACTIVATOR ENVC"/>
    <property type="match status" value="1"/>
</dbReference>
<dbReference type="SUPFAM" id="SSF54106">
    <property type="entry name" value="LysM domain"/>
    <property type="match status" value="1"/>
</dbReference>
<dbReference type="InterPro" id="IPR036779">
    <property type="entry name" value="LysM_dom_sf"/>
</dbReference>
<dbReference type="PROSITE" id="PS51782">
    <property type="entry name" value="LYSM"/>
    <property type="match status" value="1"/>
</dbReference>
<dbReference type="SUPFAM" id="SSF51261">
    <property type="entry name" value="Duplicated hybrid motif"/>
    <property type="match status" value="1"/>
</dbReference>
<dbReference type="InterPro" id="IPR018392">
    <property type="entry name" value="LysM"/>
</dbReference>
<dbReference type="CDD" id="cd00118">
    <property type="entry name" value="LysM"/>
    <property type="match status" value="1"/>
</dbReference>
<dbReference type="InterPro" id="IPR050570">
    <property type="entry name" value="Cell_wall_metabolism_enzyme"/>
</dbReference>
<dbReference type="GO" id="GO:0004222">
    <property type="term" value="F:metalloendopeptidase activity"/>
    <property type="evidence" value="ECO:0007669"/>
    <property type="project" value="TreeGrafter"/>
</dbReference>
<dbReference type="InterPro" id="IPR011055">
    <property type="entry name" value="Dup_hybrid_motif"/>
</dbReference>
<dbReference type="Pfam" id="PF01551">
    <property type="entry name" value="Peptidase_M23"/>
    <property type="match status" value="1"/>
</dbReference>
<protein>
    <recommendedName>
        <fullName evidence="1">LysM domain-containing protein</fullName>
    </recommendedName>
</protein>
<dbReference type="AlphaFoldDB" id="A0A212JMH6"/>